<dbReference type="Pfam" id="PF12937">
    <property type="entry name" value="F-box-like"/>
    <property type="match status" value="1"/>
</dbReference>
<feature type="compositionally biased region" description="Low complexity" evidence="1">
    <location>
        <begin position="72"/>
        <end position="83"/>
    </location>
</feature>
<dbReference type="AlphaFoldDB" id="A0A843VRY1"/>
<dbReference type="InterPro" id="IPR018392">
    <property type="entry name" value="LysM"/>
</dbReference>
<feature type="region of interest" description="Disordered" evidence="1">
    <location>
        <begin position="66"/>
        <end position="91"/>
    </location>
</feature>
<keyword evidence="4" id="KW-1185">Reference proteome</keyword>
<evidence type="ECO:0000313" key="3">
    <source>
        <dbReference type="EMBL" id="MQL95794.1"/>
    </source>
</evidence>
<dbReference type="EMBL" id="NMUH01001836">
    <property type="protein sequence ID" value="MQL95794.1"/>
    <property type="molecule type" value="Genomic_DNA"/>
</dbReference>
<dbReference type="InterPro" id="IPR036779">
    <property type="entry name" value="LysM_dom_sf"/>
</dbReference>
<accession>A0A843VRY1</accession>
<dbReference type="InterPro" id="IPR045030">
    <property type="entry name" value="LYSM1-4"/>
</dbReference>
<dbReference type="CDD" id="cd00118">
    <property type="entry name" value="LysM"/>
    <property type="match status" value="1"/>
</dbReference>
<dbReference type="Pfam" id="PF01476">
    <property type="entry name" value="LysM"/>
    <property type="match status" value="1"/>
</dbReference>
<evidence type="ECO:0000259" key="2">
    <source>
        <dbReference type="PROSITE" id="PS51782"/>
    </source>
</evidence>
<dbReference type="CDD" id="cd09917">
    <property type="entry name" value="F-box_SF"/>
    <property type="match status" value="1"/>
</dbReference>
<dbReference type="InterPro" id="IPR001810">
    <property type="entry name" value="F-box_dom"/>
</dbReference>
<sequence>MRSDVRWDARRLTHVLMMGHVVRGCYNRGVGQKICSAPFGHTFRAGDPHGGIERAVRTECGPTWCVPRRSEPSSPSPHASSSPRPRRQPHRRAVGRCVLELVPTLLLLTLLLATRPSAQKHQPASMGCCGDDEDDQIRQLLCETLVQTSSPSSSSPSSPADSDAAGVISPMNSNFSALVSCRDVLRAILELLPPADLARAACVCRIWSEIASEREVQERGFRSPWKVACILGDPSSSGFWRHPSLGRFAISHRIVRGDTVVGLAVKYSVQVMDIKRLNNMMSDHGIYSRERLLIPIGNPDILCNSTCYIEMDAYAKREVAVLYLEGRSAKVSYLANRTVTERGKRKILDSVRRSLQVDDGTAGYYLSISNGDPRAALSEFSEDLKWEQQRAH</sequence>
<name>A0A843VRY1_COLES</name>
<proteinExistence type="predicted"/>
<dbReference type="Proteomes" id="UP000652761">
    <property type="component" value="Unassembled WGS sequence"/>
</dbReference>
<dbReference type="Gene3D" id="3.10.350.10">
    <property type="entry name" value="LysM domain"/>
    <property type="match status" value="1"/>
</dbReference>
<protein>
    <recommendedName>
        <fullName evidence="2">LysM domain-containing protein</fullName>
    </recommendedName>
</protein>
<dbReference type="SUPFAM" id="SSF54106">
    <property type="entry name" value="LysM domain"/>
    <property type="match status" value="1"/>
</dbReference>
<reference evidence="3" key="1">
    <citation type="submission" date="2017-07" db="EMBL/GenBank/DDBJ databases">
        <title>Taro Niue Genome Assembly and Annotation.</title>
        <authorList>
            <person name="Atibalentja N."/>
            <person name="Keating K."/>
            <person name="Fields C.J."/>
        </authorList>
    </citation>
    <scope>NUCLEOTIDE SEQUENCE</scope>
    <source>
        <strain evidence="3">Niue_2</strain>
        <tissue evidence="3">Leaf</tissue>
    </source>
</reference>
<comment type="caution">
    <text evidence="3">The sequence shown here is derived from an EMBL/GenBank/DDBJ whole genome shotgun (WGS) entry which is preliminary data.</text>
</comment>
<organism evidence="3 4">
    <name type="scientific">Colocasia esculenta</name>
    <name type="common">Wild taro</name>
    <name type="synonym">Arum esculentum</name>
    <dbReference type="NCBI Taxonomy" id="4460"/>
    <lineage>
        <taxon>Eukaryota</taxon>
        <taxon>Viridiplantae</taxon>
        <taxon>Streptophyta</taxon>
        <taxon>Embryophyta</taxon>
        <taxon>Tracheophyta</taxon>
        <taxon>Spermatophyta</taxon>
        <taxon>Magnoliopsida</taxon>
        <taxon>Liliopsida</taxon>
        <taxon>Araceae</taxon>
        <taxon>Aroideae</taxon>
        <taxon>Colocasieae</taxon>
        <taxon>Colocasia</taxon>
    </lineage>
</organism>
<dbReference type="PANTHER" id="PTHR20932:SF8">
    <property type="entry name" value="LD22649P"/>
    <property type="match status" value="1"/>
</dbReference>
<evidence type="ECO:0000256" key="1">
    <source>
        <dbReference type="SAM" id="MobiDB-lite"/>
    </source>
</evidence>
<dbReference type="PANTHER" id="PTHR20932">
    <property type="entry name" value="LYSM AND PUTATIVE PEPTIDOGLYCAN-BINDING DOMAIN-CONTAINING PROTEIN"/>
    <property type="match status" value="1"/>
</dbReference>
<dbReference type="OrthoDB" id="538216at2759"/>
<dbReference type="SUPFAM" id="SSF81383">
    <property type="entry name" value="F-box domain"/>
    <property type="match status" value="1"/>
</dbReference>
<gene>
    <name evidence="3" type="ORF">Taro_028466</name>
</gene>
<dbReference type="Gene3D" id="1.20.1280.50">
    <property type="match status" value="1"/>
</dbReference>
<dbReference type="SMART" id="SM00257">
    <property type="entry name" value="LysM"/>
    <property type="match status" value="1"/>
</dbReference>
<evidence type="ECO:0000313" key="4">
    <source>
        <dbReference type="Proteomes" id="UP000652761"/>
    </source>
</evidence>
<dbReference type="InterPro" id="IPR036047">
    <property type="entry name" value="F-box-like_dom_sf"/>
</dbReference>
<dbReference type="PROSITE" id="PS51782">
    <property type="entry name" value="LYSM"/>
    <property type="match status" value="1"/>
</dbReference>
<feature type="domain" description="LysM" evidence="2">
    <location>
        <begin position="250"/>
        <end position="294"/>
    </location>
</feature>